<dbReference type="EMBL" id="MSIE01000007">
    <property type="protein sequence ID" value="OLF18419.1"/>
    <property type="molecule type" value="Genomic_DNA"/>
</dbReference>
<comment type="caution">
    <text evidence="2">The sequence shown here is derived from an EMBL/GenBank/DDBJ whole genome shotgun (WGS) entry which is preliminary data.</text>
</comment>
<dbReference type="NCBIfam" id="NF038403">
    <property type="entry name" value="perm_prefix_1"/>
    <property type="match status" value="1"/>
</dbReference>
<feature type="transmembrane region" description="Helical" evidence="1">
    <location>
        <begin position="186"/>
        <end position="209"/>
    </location>
</feature>
<feature type="transmembrane region" description="Helical" evidence="1">
    <location>
        <begin position="121"/>
        <end position="141"/>
    </location>
</feature>
<accession>A0A1Q8CVN9</accession>
<dbReference type="InterPro" id="IPR047928">
    <property type="entry name" value="Perm_prefix_1"/>
</dbReference>
<feature type="transmembrane region" description="Helical" evidence="1">
    <location>
        <begin position="82"/>
        <end position="101"/>
    </location>
</feature>
<dbReference type="RefSeq" id="WP_075124448.1">
    <property type="nucleotide sequence ID" value="NZ_MSIE01000007.1"/>
</dbReference>
<feature type="transmembrane region" description="Helical" evidence="1">
    <location>
        <begin position="153"/>
        <end position="174"/>
    </location>
</feature>
<name>A0A1Q8CVN9_9PSEU</name>
<sequence>MSTADPIDSYVAALERALRGPRRARWCMVAEARTGLRDAAAAYRAGGLSPEQAAERAVRDFGPVSEIAPLFQDELVAARGRWSAALLAVVFPAMLLGWDLLWSSGAVSREPAPAQDLVASLAALQDVLTAVVALVALALLVVTLRRTVPPRPLASVVGVTGTVGALVCGGNAVAMNVAGGQSTLTLLATNPTACAAFAGSAAVLVLLVWQSVRTLRVARTAAPLG</sequence>
<protein>
    <submittedName>
        <fullName evidence="2">Uncharacterized protein</fullName>
    </submittedName>
</protein>
<dbReference type="AlphaFoldDB" id="A0A1Q8CVN9"/>
<organism evidence="2 3">
    <name type="scientific">Actinophytocola xanthii</name>
    <dbReference type="NCBI Taxonomy" id="1912961"/>
    <lineage>
        <taxon>Bacteria</taxon>
        <taxon>Bacillati</taxon>
        <taxon>Actinomycetota</taxon>
        <taxon>Actinomycetes</taxon>
        <taxon>Pseudonocardiales</taxon>
        <taxon>Pseudonocardiaceae</taxon>
    </lineage>
</organism>
<keyword evidence="1" id="KW-0812">Transmembrane</keyword>
<dbReference type="Proteomes" id="UP000185596">
    <property type="component" value="Unassembled WGS sequence"/>
</dbReference>
<evidence type="ECO:0000313" key="3">
    <source>
        <dbReference type="Proteomes" id="UP000185596"/>
    </source>
</evidence>
<gene>
    <name evidence="2" type="ORF">BU204_05460</name>
</gene>
<reference evidence="2 3" key="1">
    <citation type="submission" date="2016-12" db="EMBL/GenBank/DDBJ databases">
        <title>The draft genome sequence of Actinophytocola sp. 11-183.</title>
        <authorList>
            <person name="Wang W."/>
            <person name="Yuan L."/>
        </authorList>
    </citation>
    <scope>NUCLEOTIDE SEQUENCE [LARGE SCALE GENOMIC DNA]</scope>
    <source>
        <strain evidence="2 3">11-183</strain>
    </source>
</reference>
<keyword evidence="3" id="KW-1185">Reference proteome</keyword>
<keyword evidence="1" id="KW-1133">Transmembrane helix</keyword>
<keyword evidence="1" id="KW-0472">Membrane</keyword>
<proteinExistence type="predicted"/>
<dbReference type="OrthoDB" id="5187995at2"/>
<dbReference type="STRING" id="1912961.BU204_05460"/>
<evidence type="ECO:0000256" key="1">
    <source>
        <dbReference type="SAM" id="Phobius"/>
    </source>
</evidence>
<evidence type="ECO:0000313" key="2">
    <source>
        <dbReference type="EMBL" id="OLF18419.1"/>
    </source>
</evidence>